<feature type="domain" description="Glycosyl transferase family 4" evidence="3">
    <location>
        <begin position="25"/>
        <end position="194"/>
    </location>
</feature>
<dbReference type="EMBL" id="FOGU01000005">
    <property type="protein sequence ID" value="SES04751.1"/>
    <property type="molecule type" value="Genomic_DNA"/>
</dbReference>
<proteinExistence type="predicted"/>
<keyword evidence="1 4" id="KW-0808">Transferase</keyword>
<dbReference type="Pfam" id="PF12000">
    <property type="entry name" value="Glyco_trans_4_3"/>
    <property type="match status" value="1"/>
</dbReference>
<dbReference type="Pfam" id="PF00534">
    <property type="entry name" value="Glycos_transf_1"/>
    <property type="match status" value="1"/>
</dbReference>
<dbReference type="PANTHER" id="PTHR46401:SF2">
    <property type="entry name" value="GLYCOSYLTRANSFERASE WBBK-RELATED"/>
    <property type="match status" value="1"/>
</dbReference>
<dbReference type="GO" id="GO:0016757">
    <property type="term" value="F:glycosyltransferase activity"/>
    <property type="evidence" value="ECO:0007669"/>
    <property type="project" value="InterPro"/>
</dbReference>
<gene>
    <name evidence="4" type="ORF">SAMN04490244_10554</name>
</gene>
<feature type="domain" description="Glycosyl transferase family 1" evidence="2">
    <location>
        <begin position="215"/>
        <end position="387"/>
    </location>
</feature>
<protein>
    <submittedName>
        <fullName evidence="4">Glycosyltransferase involved in cell wall bisynthesis</fullName>
    </submittedName>
</protein>
<dbReference type="PANTHER" id="PTHR46401">
    <property type="entry name" value="GLYCOSYLTRANSFERASE WBBK-RELATED"/>
    <property type="match status" value="1"/>
</dbReference>
<dbReference type="Proteomes" id="UP000198885">
    <property type="component" value="Unassembled WGS sequence"/>
</dbReference>
<dbReference type="STRING" id="641238.SAMN04490244_10554"/>
<evidence type="ECO:0000313" key="4">
    <source>
        <dbReference type="EMBL" id="SES04751.1"/>
    </source>
</evidence>
<accession>A0A1H9U675</accession>
<dbReference type="RefSeq" id="WP_092692681.1">
    <property type="nucleotide sequence ID" value="NZ_FOGU01000005.1"/>
</dbReference>
<dbReference type="GO" id="GO:0009103">
    <property type="term" value="P:lipopolysaccharide biosynthetic process"/>
    <property type="evidence" value="ECO:0007669"/>
    <property type="project" value="TreeGrafter"/>
</dbReference>
<keyword evidence="5" id="KW-1185">Reference proteome</keyword>
<evidence type="ECO:0000313" key="5">
    <source>
        <dbReference type="Proteomes" id="UP000198885"/>
    </source>
</evidence>
<sequence length="428" mass="47584">MKVLFFHQNFPGQFLHLAPALARAGHDVYALSSRLDESRVWKGVQILSYRWEEPSDQRHHPWLTTLNRATHRGETCLRAAMSLKKRGVEPDVVIAHSGWGEALFLREVWPDARFGIFSELYYQSEGADIGFDPEFPGRDALADGGRLMLRNLSGRLQLEQADAGITPTQWQADSHPPELRRKISVIHEGINTQAVTPDPDAVFEVDGAPRLTAGDEVISFINRNLEPYRGFHVFMRNLPELLARRPKARVVLIGGEGVSYGSAPKEGGSWKDVMLAEMGHRLTEADWARVHFVGKVPYDSFVALMQIATAHVYLTYPFVLSWSLLEAMSAGAPIVASDTAPVREVLRDRHSALLVDFFDGAGLVDRVDEVCSDPALRARLGAAARKHVVENYDLETVCLPRQFGWFEALAAGKPFTGWSPESEAAAHG</sequence>
<reference evidence="4 5" key="1">
    <citation type="submission" date="2016-10" db="EMBL/GenBank/DDBJ databases">
        <authorList>
            <person name="de Groot N.N."/>
        </authorList>
    </citation>
    <scope>NUCLEOTIDE SEQUENCE [LARGE SCALE GENOMIC DNA]</scope>
    <source>
        <strain evidence="4 5">DSM 23042</strain>
    </source>
</reference>
<dbReference type="OrthoDB" id="9793726at2"/>
<dbReference type="Gene3D" id="3.40.50.2000">
    <property type="entry name" value="Glycogen Phosphorylase B"/>
    <property type="match status" value="2"/>
</dbReference>
<dbReference type="InterPro" id="IPR022623">
    <property type="entry name" value="Glyco_trans_4"/>
</dbReference>
<dbReference type="AlphaFoldDB" id="A0A1H9U675"/>
<organism evidence="4 5">
    <name type="scientific">Tranquillimonas rosea</name>
    <dbReference type="NCBI Taxonomy" id="641238"/>
    <lineage>
        <taxon>Bacteria</taxon>
        <taxon>Pseudomonadati</taxon>
        <taxon>Pseudomonadota</taxon>
        <taxon>Alphaproteobacteria</taxon>
        <taxon>Rhodobacterales</taxon>
        <taxon>Roseobacteraceae</taxon>
        <taxon>Tranquillimonas</taxon>
    </lineage>
</organism>
<dbReference type="InterPro" id="IPR001296">
    <property type="entry name" value="Glyco_trans_1"/>
</dbReference>
<evidence type="ECO:0000259" key="3">
    <source>
        <dbReference type="Pfam" id="PF12000"/>
    </source>
</evidence>
<evidence type="ECO:0000256" key="1">
    <source>
        <dbReference type="ARBA" id="ARBA00022679"/>
    </source>
</evidence>
<name>A0A1H9U675_9RHOB</name>
<dbReference type="SUPFAM" id="SSF53756">
    <property type="entry name" value="UDP-Glycosyltransferase/glycogen phosphorylase"/>
    <property type="match status" value="1"/>
</dbReference>
<evidence type="ECO:0000259" key="2">
    <source>
        <dbReference type="Pfam" id="PF00534"/>
    </source>
</evidence>